<reference evidence="2 3" key="1">
    <citation type="submission" date="2023-10" db="EMBL/GenBank/DDBJ databases">
        <title>Virgibacillus soli CC-YMP-6 genome.</title>
        <authorList>
            <person name="Miliotis G."/>
            <person name="Sengupta P."/>
            <person name="Hameed A."/>
            <person name="Chuvochina M."/>
            <person name="Mcdonagh F."/>
            <person name="Simpson A.C."/>
            <person name="Singh N.K."/>
            <person name="Rekha P.D."/>
            <person name="Raman K."/>
            <person name="Hugenholtz P."/>
            <person name="Venkateswaran K."/>
        </authorList>
    </citation>
    <scope>NUCLEOTIDE SEQUENCE [LARGE SCALE GENOMIC DNA]</scope>
    <source>
        <strain evidence="2 3">CC-YMP-6</strain>
    </source>
</reference>
<evidence type="ECO:0000313" key="3">
    <source>
        <dbReference type="Proteomes" id="UP001275315"/>
    </source>
</evidence>
<keyword evidence="3" id="KW-1185">Reference proteome</keyword>
<sequence length="233" mass="26822">MEIEINELKRVMKIVLKKLLFYGLFMLLVFLLTTPILKGIYFLLSASSITFTTPLIGAVKYFSAIFLLFFIIWKKAKLTTSGKKIIPIIMIVCIFGLLITTTYVNRTNEAGIVQQNLLKYNKKKWSEVAYIETRATTYKTIDIFGKKIEMRRTHGSGIHKRVIPTLEYRIYYKDGSSVNVWDKTDSLYQLHQLVKSKGIEVKHGDVHIADTFHIHIKGDEAKVKEILGITDKN</sequence>
<feature type="transmembrane region" description="Helical" evidence="1">
    <location>
        <begin position="55"/>
        <end position="73"/>
    </location>
</feature>
<protein>
    <submittedName>
        <fullName evidence="2">Uncharacterized protein</fullName>
    </submittedName>
</protein>
<proteinExistence type="predicted"/>
<keyword evidence="1" id="KW-0812">Transmembrane</keyword>
<name>A0ABU5CW29_9BACI</name>
<gene>
    <name evidence="2" type="ORF">RWD45_21135</name>
</gene>
<comment type="caution">
    <text evidence="2">The sequence shown here is derived from an EMBL/GenBank/DDBJ whole genome shotgun (WGS) entry which is preliminary data.</text>
</comment>
<feature type="transmembrane region" description="Helical" evidence="1">
    <location>
        <begin position="20"/>
        <end position="43"/>
    </location>
</feature>
<dbReference type="EMBL" id="JAWDIQ010000003">
    <property type="protein sequence ID" value="MDY0410582.1"/>
    <property type="molecule type" value="Genomic_DNA"/>
</dbReference>
<keyword evidence="1" id="KW-0472">Membrane</keyword>
<keyword evidence="1" id="KW-1133">Transmembrane helix</keyword>
<evidence type="ECO:0000313" key="2">
    <source>
        <dbReference type="EMBL" id="MDY0410582.1"/>
    </source>
</evidence>
<evidence type="ECO:0000256" key="1">
    <source>
        <dbReference type="SAM" id="Phobius"/>
    </source>
</evidence>
<dbReference type="RefSeq" id="WP_320381469.1">
    <property type="nucleotide sequence ID" value="NZ_JAWDIQ010000003.1"/>
</dbReference>
<dbReference type="Proteomes" id="UP001275315">
    <property type="component" value="Unassembled WGS sequence"/>
</dbReference>
<feature type="transmembrane region" description="Helical" evidence="1">
    <location>
        <begin position="85"/>
        <end position="104"/>
    </location>
</feature>
<organism evidence="2 3">
    <name type="scientific">Paracerasibacillus soli</name>
    <dbReference type="NCBI Taxonomy" id="480284"/>
    <lineage>
        <taxon>Bacteria</taxon>
        <taxon>Bacillati</taxon>
        <taxon>Bacillota</taxon>
        <taxon>Bacilli</taxon>
        <taxon>Bacillales</taxon>
        <taxon>Bacillaceae</taxon>
        <taxon>Paracerasibacillus</taxon>
    </lineage>
</organism>
<accession>A0ABU5CW29</accession>